<proteinExistence type="predicted"/>
<sequence>MKHRIRILCGLFFFFFFFTAFGIQAQQAWSPYQRQLWVRTVFIHSEYDSAYLANTKANYDDNIRISTGNIVLEYGITDRLTVDFGTGFGKLGRAKLVDRYGGLMQIPESPDKYGYLDTRIGIRYKILDEFDYDKWWIPTISVRAGAIKKGDYDRNPQSLGDGANGGEANLYLAKDFDFYGLGALGELSYRRRENPVPDDILYYSGLYLRFFESFFFTIGARGQKGQGGYAFADPRQAPPLNYLNLTVPDTIPGVNLYDLWIQKERPAWGRREDYHNVEASLGFTDSYGNFYNLYYSQTYAGYNTAKLQTIGFIVNFPFNL</sequence>
<organism evidence="1 2">
    <name type="scientific">Leptospira stimsonii</name>
    <dbReference type="NCBI Taxonomy" id="2202203"/>
    <lineage>
        <taxon>Bacteria</taxon>
        <taxon>Pseudomonadati</taxon>
        <taxon>Spirochaetota</taxon>
        <taxon>Spirochaetia</taxon>
        <taxon>Leptospirales</taxon>
        <taxon>Leptospiraceae</taxon>
        <taxon>Leptospira</taxon>
    </lineage>
</organism>
<evidence type="ECO:0000313" key="2">
    <source>
        <dbReference type="Proteomes" id="UP000266669"/>
    </source>
</evidence>
<dbReference type="Proteomes" id="UP000266669">
    <property type="component" value="Unassembled WGS sequence"/>
</dbReference>
<protein>
    <submittedName>
        <fullName evidence="1">Uncharacterized protein</fullName>
    </submittedName>
</protein>
<dbReference type="RefSeq" id="WP_118983119.1">
    <property type="nucleotide sequence ID" value="NZ_QHCS01000005.1"/>
</dbReference>
<evidence type="ECO:0000313" key="1">
    <source>
        <dbReference type="EMBL" id="RHX84549.1"/>
    </source>
</evidence>
<accession>A0A8B3CP28</accession>
<dbReference type="AlphaFoldDB" id="A0A8B3CP28"/>
<reference evidence="2" key="1">
    <citation type="submission" date="2018-05" db="EMBL/GenBank/DDBJ databases">
        <title>Leptospira yasudae sp. nov. and Leptospira stimsonii sp. nov., two pathogenic species of the genus Leptospira isolated from environmental sources.</title>
        <authorList>
            <person name="Casanovas-Massana A."/>
            <person name="Hamond C."/>
            <person name="Santos L.A."/>
            <person name="Hacker K.P."/>
            <person name="Balassiano I."/>
            <person name="Medeiros M.A."/>
            <person name="Reis M.G."/>
            <person name="Ko A.I."/>
            <person name="Wunder E.A."/>
        </authorList>
    </citation>
    <scope>NUCLEOTIDE SEQUENCE [LARGE SCALE GENOMIC DNA]</scope>
    <source>
        <strain evidence="2">AMB6-RJ</strain>
    </source>
</reference>
<name>A0A8B3CP28_9LEPT</name>
<comment type="caution">
    <text evidence="1">The sequence shown here is derived from an EMBL/GenBank/DDBJ whole genome shotgun (WGS) entry which is preliminary data.</text>
</comment>
<gene>
    <name evidence="1" type="ORF">DLM78_17690</name>
</gene>
<dbReference type="EMBL" id="QHCS01000005">
    <property type="protein sequence ID" value="RHX84549.1"/>
    <property type="molecule type" value="Genomic_DNA"/>
</dbReference>